<evidence type="ECO:0000256" key="2">
    <source>
        <dbReference type="ARBA" id="ARBA00022723"/>
    </source>
</evidence>
<dbReference type="RefSeq" id="XP_014251530.1">
    <property type="nucleotide sequence ID" value="XM_014396044.2"/>
</dbReference>
<dbReference type="PANTHER" id="PTHR42961">
    <property type="entry name" value="IRON-SULFUR PROTEIN NUBPL"/>
    <property type="match status" value="1"/>
</dbReference>
<dbReference type="InterPro" id="IPR019591">
    <property type="entry name" value="Mrp/NBP35_ATP-bd"/>
</dbReference>
<sequence>MLVKHLRRTTNKFFSSLYSQNENLNERQKKIMEKGLPKKKPIEGVQEIVLVVSGKGGVGKSTTSVNLATAMAQTKNVEVGLLDADVFGPSIPLMMKLNDSPLLNNDNKMIPLKNYGVKCMSMGFLVTEKSAVIWRGLMVMSALDKLMRHVDWSPTYCLFVDTPPGTGDTLLTLIQNLPISGVIMVTTPQKAAVQVTRRGATMLEKLGIPIIGLVSNMSSVQCPQCNSSIPVFGNEAKSLADELNIPLLAEIPVDSDISRGSDLGTPSIISSPNSIQANIYKKLADDVLTFFKKR</sequence>
<dbReference type="GO" id="GO:0032981">
    <property type="term" value="P:mitochondrial respiratory chain complex I assembly"/>
    <property type="evidence" value="ECO:0007669"/>
    <property type="project" value="TreeGrafter"/>
</dbReference>
<dbReference type="InterPro" id="IPR033756">
    <property type="entry name" value="YlxH/NBP35"/>
</dbReference>
<dbReference type="GO" id="GO:0005739">
    <property type="term" value="C:mitochondrion"/>
    <property type="evidence" value="ECO:0007669"/>
    <property type="project" value="TreeGrafter"/>
</dbReference>
<comment type="similarity">
    <text evidence="7">Belongs to the Mrp/NBP35 ATP-binding proteins family.</text>
</comment>
<keyword evidence="1" id="KW-0004">4Fe-4S</keyword>
<evidence type="ECO:0000313" key="8">
    <source>
        <dbReference type="EnsemblMetazoa" id="XP_014251530.1"/>
    </source>
</evidence>
<keyword evidence="5" id="KW-0408">Iron</keyword>
<dbReference type="GO" id="GO:0046872">
    <property type="term" value="F:metal ion binding"/>
    <property type="evidence" value="ECO:0007669"/>
    <property type="project" value="UniProtKB-KW"/>
</dbReference>
<dbReference type="GO" id="GO:0005524">
    <property type="term" value="F:ATP binding"/>
    <property type="evidence" value="ECO:0007669"/>
    <property type="project" value="UniProtKB-KW"/>
</dbReference>
<dbReference type="InterPro" id="IPR027417">
    <property type="entry name" value="P-loop_NTPase"/>
</dbReference>
<proteinExistence type="inferred from homology"/>
<evidence type="ECO:0000256" key="5">
    <source>
        <dbReference type="ARBA" id="ARBA00023004"/>
    </source>
</evidence>
<evidence type="ECO:0000256" key="1">
    <source>
        <dbReference type="ARBA" id="ARBA00022485"/>
    </source>
</evidence>
<dbReference type="CDD" id="cd02037">
    <property type="entry name" value="Mrp_NBP35"/>
    <property type="match status" value="1"/>
</dbReference>
<evidence type="ECO:0000256" key="7">
    <source>
        <dbReference type="ARBA" id="ARBA00024036"/>
    </source>
</evidence>
<dbReference type="OrthoDB" id="1741334at2759"/>
<keyword evidence="2" id="KW-0479">Metal-binding</keyword>
<dbReference type="Gene3D" id="3.40.50.300">
    <property type="entry name" value="P-loop containing nucleotide triphosphate hydrolases"/>
    <property type="match status" value="1"/>
</dbReference>
<dbReference type="OMA" id="ANFACSM"/>
<protein>
    <recommendedName>
        <fullName evidence="10">Iron-sulfur protein NUBPL</fullName>
    </recommendedName>
</protein>
<dbReference type="EnsemblMetazoa" id="XM_014396044.2">
    <property type="protein sequence ID" value="XP_014251530.1"/>
    <property type="gene ID" value="LOC106667837"/>
</dbReference>
<accession>A0A8I6RVC2</accession>
<reference evidence="8" key="1">
    <citation type="submission" date="2022-01" db="UniProtKB">
        <authorList>
            <consortium name="EnsemblMetazoa"/>
        </authorList>
    </citation>
    <scope>IDENTIFICATION</scope>
</reference>
<dbReference type="GO" id="GO:0051539">
    <property type="term" value="F:4 iron, 4 sulfur cluster binding"/>
    <property type="evidence" value="ECO:0007669"/>
    <property type="project" value="UniProtKB-KW"/>
</dbReference>
<dbReference type="Proteomes" id="UP000494040">
    <property type="component" value="Unassembled WGS sequence"/>
</dbReference>
<evidence type="ECO:0008006" key="10">
    <source>
        <dbReference type="Google" id="ProtNLM"/>
    </source>
</evidence>
<evidence type="ECO:0000256" key="3">
    <source>
        <dbReference type="ARBA" id="ARBA00022741"/>
    </source>
</evidence>
<keyword evidence="3" id="KW-0547">Nucleotide-binding</keyword>
<dbReference type="KEGG" id="clec:106667837"/>
<dbReference type="CTD" id="80224"/>
<dbReference type="GeneID" id="106667837"/>
<evidence type="ECO:0000256" key="4">
    <source>
        <dbReference type="ARBA" id="ARBA00022840"/>
    </source>
</evidence>
<evidence type="ECO:0000256" key="6">
    <source>
        <dbReference type="ARBA" id="ARBA00023014"/>
    </source>
</evidence>
<keyword evidence="9" id="KW-1185">Reference proteome</keyword>
<dbReference type="HAMAP" id="MF_02040">
    <property type="entry name" value="Mrp_NBP35"/>
    <property type="match status" value="1"/>
</dbReference>
<dbReference type="InterPro" id="IPR044304">
    <property type="entry name" value="NUBPL-like"/>
</dbReference>
<dbReference type="PANTHER" id="PTHR42961:SF2">
    <property type="entry name" value="IRON-SULFUR PROTEIN NUBPL"/>
    <property type="match status" value="1"/>
</dbReference>
<name>A0A8I6RVC2_CIMLE</name>
<keyword evidence="6" id="KW-0411">Iron-sulfur</keyword>
<dbReference type="SUPFAM" id="SSF52540">
    <property type="entry name" value="P-loop containing nucleoside triphosphate hydrolases"/>
    <property type="match status" value="1"/>
</dbReference>
<keyword evidence="4" id="KW-0067">ATP-binding</keyword>
<dbReference type="AlphaFoldDB" id="A0A8I6RVC2"/>
<dbReference type="FunFam" id="3.40.50.300:FF:001278">
    <property type="entry name" value="Iron-sulfur cluster carrier protein"/>
    <property type="match status" value="1"/>
</dbReference>
<evidence type="ECO:0000313" key="9">
    <source>
        <dbReference type="Proteomes" id="UP000494040"/>
    </source>
</evidence>
<dbReference type="Pfam" id="PF10609">
    <property type="entry name" value="ParA"/>
    <property type="match status" value="1"/>
</dbReference>
<organism evidence="8 9">
    <name type="scientific">Cimex lectularius</name>
    <name type="common">Bed bug</name>
    <name type="synonym">Acanthia lectularia</name>
    <dbReference type="NCBI Taxonomy" id="79782"/>
    <lineage>
        <taxon>Eukaryota</taxon>
        <taxon>Metazoa</taxon>
        <taxon>Ecdysozoa</taxon>
        <taxon>Arthropoda</taxon>
        <taxon>Hexapoda</taxon>
        <taxon>Insecta</taxon>
        <taxon>Pterygota</taxon>
        <taxon>Neoptera</taxon>
        <taxon>Paraneoptera</taxon>
        <taxon>Hemiptera</taxon>
        <taxon>Heteroptera</taxon>
        <taxon>Panheteroptera</taxon>
        <taxon>Cimicomorpha</taxon>
        <taxon>Cimicidae</taxon>
        <taxon>Cimex</taxon>
    </lineage>
</organism>
<dbReference type="GO" id="GO:0016226">
    <property type="term" value="P:iron-sulfur cluster assembly"/>
    <property type="evidence" value="ECO:0007669"/>
    <property type="project" value="InterPro"/>
</dbReference>
<dbReference type="GO" id="GO:0140663">
    <property type="term" value="F:ATP-dependent FeS chaperone activity"/>
    <property type="evidence" value="ECO:0007669"/>
    <property type="project" value="InterPro"/>
</dbReference>